<evidence type="ECO:0000313" key="2">
    <source>
        <dbReference type="Proteomes" id="UP000530514"/>
    </source>
</evidence>
<dbReference type="Proteomes" id="UP000530514">
    <property type="component" value="Unassembled WGS sequence"/>
</dbReference>
<proteinExistence type="predicted"/>
<dbReference type="RefSeq" id="WP_160173784.1">
    <property type="nucleotide sequence ID" value="NZ_JACEIP010000004.1"/>
</dbReference>
<evidence type="ECO:0000313" key="1">
    <source>
        <dbReference type="EMBL" id="MBA4542012.1"/>
    </source>
</evidence>
<keyword evidence="2" id="KW-1185">Reference proteome</keyword>
<comment type="caution">
    <text evidence="1">The sequence shown here is derived from an EMBL/GenBank/DDBJ whole genome shotgun (WGS) entry which is preliminary data.</text>
</comment>
<gene>
    <name evidence="1" type="ORF">H1164_03735</name>
</gene>
<name>A0A7W1X8G9_9BACL</name>
<dbReference type="EMBL" id="JACEIP010000004">
    <property type="protein sequence ID" value="MBA4542012.1"/>
    <property type="molecule type" value="Genomic_DNA"/>
</dbReference>
<organism evidence="1 2">
    <name type="scientific">Thermoactinomyces daqus</name>
    <dbReference type="NCBI Taxonomy" id="1329516"/>
    <lineage>
        <taxon>Bacteria</taxon>
        <taxon>Bacillati</taxon>
        <taxon>Bacillota</taxon>
        <taxon>Bacilli</taxon>
        <taxon>Bacillales</taxon>
        <taxon>Thermoactinomycetaceae</taxon>
        <taxon>Thermoactinomyces</taxon>
    </lineage>
</organism>
<protein>
    <submittedName>
        <fullName evidence="1">Uncharacterized protein</fullName>
    </submittedName>
</protein>
<accession>A0A7W1X8G9</accession>
<dbReference type="AlphaFoldDB" id="A0A7W1X8G9"/>
<reference evidence="1 2" key="1">
    <citation type="submission" date="2020-07" db="EMBL/GenBank/DDBJ databases">
        <authorList>
            <person name="Feng H."/>
        </authorList>
    </citation>
    <scope>NUCLEOTIDE SEQUENCE [LARGE SCALE GENOMIC DNA]</scope>
    <source>
        <strain evidence="2">s-11</strain>
    </source>
</reference>
<sequence length="57" mass="6686">MYIHLDKDDVFKAVLQYIGIQGQDMGKFFVSEIYFSYDCDANGYEYIDGVRIHVEPK</sequence>